<evidence type="ECO:0000313" key="15">
    <source>
        <dbReference type="Proteomes" id="UP001392437"/>
    </source>
</evidence>
<feature type="transmembrane region" description="Helical" evidence="13">
    <location>
        <begin position="340"/>
        <end position="360"/>
    </location>
</feature>
<feature type="region of interest" description="Disordered" evidence="12">
    <location>
        <begin position="36"/>
        <end position="55"/>
    </location>
</feature>
<organism evidence="14 15">
    <name type="scientific">Apiospora kogelbergensis</name>
    <dbReference type="NCBI Taxonomy" id="1337665"/>
    <lineage>
        <taxon>Eukaryota</taxon>
        <taxon>Fungi</taxon>
        <taxon>Dikarya</taxon>
        <taxon>Ascomycota</taxon>
        <taxon>Pezizomycotina</taxon>
        <taxon>Sordariomycetes</taxon>
        <taxon>Xylariomycetidae</taxon>
        <taxon>Amphisphaeriales</taxon>
        <taxon>Apiosporaceae</taxon>
        <taxon>Apiospora</taxon>
    </lineage>
</organism>
<evidence type="ECO:0000256" key="3">
    <source>
        <dbReference type="ARBA" id="ARBA00021242"/>
    </source>
</evidence>
<dbReference type="PANTHER" id="PTHR23516:SF1">
    <property type="entry name" value="MOLYBDATE-ANION TRANSPORTER"/>
    <property type="match status" value="1"/>
</dbReference>
<dbReference type="InterPro" id="IPR036259">
    <property type="entry name" value="MFS_trans_sf"/>
</dbReference>
<dbReference type="GO" id="GO:0006811">
    <property type="term" value="P:monoatomic ion transport"/>
    <property type="evidence" value="ECO:0007669"/>
    <property type="project" value="UniProtKB-KW"/>
</dbReference>
<evidence type="ECO:0000256" key="13">
    <source>
        <dbReference type="SAM" id="Phobius"/>
    </source>
</evidence>
<keyword evidence="15" id="KW-1185">Reference proteome</keyword>
<feature type="compositionally biased region" description="Basic and acidic residues" evidence="12">
    <location>
        <begin position="45"/>
        <end position="55"/>
    </location>
</feature>
<evidence type="ECO:0000256" key="7">
    <source>
        <dbReference type="ARBA" id="ARBA00022989"/>
    </source>
</evidence>
<dbReference type="GO" id="GO:0005886">
    <property type="term" value="C:plasma membrane"/>
    <property type="evidence" value="ECO:0007669"/>
    <property type="project" value="UniProtKB-SubCell"/>
</dbReference>
<dbReference type="Proteomes" id="UP001392437">
    <property type="component" value="Unassembled WGS sequence"/>
</dbReference>
<evidence type="ECO:0000256" key="10">
    <source>
        <dbReference type="ARBA" id="ARBA00030646"/>
    </source>
</evidence>
<keyword evidence="5" id="KW-1003">Cell membrane</keyword>
<dbReference type="SUPFAM" id="SSF103473">
    <property type="entry name" value="MFS general substrate transporter"/>
    <property type="match status" value="1"/>
</dbReference>
<dbReference type="PANTHER" id="PTHR23516">
    <property type="entry name" value="SAM (S-ADENOSYL METHIONINE) TRANSPORTER"/>
    <property type="match status" value="1"/>
</dbReference>
<feature type="transmembrane region" description="Helical" evidence="13">
    <location>
        <begin position="103"/>
        <end position="124"/>
    </location>
</feature>
<comment type="caution">
    <text evidence="14">The sequence shown here is derived from an EMBL/GenBank/DDBJ whole genome shotgun (WGS) entry which is preliminary data.</text>
</comment>
<evidence type="ECO:0000256" key="6">
    <source>
        <dbReference type="ARBA" id="ARBA00022692"/>
    </source>
</evidence>
<keyword evidence="8" id="KW-0406">Ion transport</keyword>
<evidence type="ECO:0000256" key="1">
    <source>
        <dbReference type="ARBA" id="ARBA00003019"/>
    </source>
</evidence>
<keyword evidence="4" id="KW-0813">Transport</keyword>
<name>A0AAW0QAC1_9PEZI</name>
<dbReference type="GO" id="GO:0015098">
    <property type="term" value="F:molybdate ion transmembrane transporter activity"/>
    <property type="evidence" value="ECO:0007669"/>
    <property type="project" value="InterPro"/>
</dbReference>
<keyword evidence="9 13" id="KW-0472">Membrane</keyword>
<protein>
    <recommendedName>
        <fullName evidence="3">Molybdate-anion transporter</fullName>
    </recommendedName>
    <alternativeName>
        <fullName evidence="10">Major facilitator superfamily domain-containing protein 5</fullName>
    </alternativeName>
    <alternativeName>
        <fullName evidence="11">Molybdate transporter 2 homolog</fullName>
    </alternativeName>
</protein>
<dbReference type="Gene3D" id="1.20.1250.20">
    <property type="entry name" value="MFS general substrate transporter like domains"/>
    <property type="match status" value="1"/>
</dbReference>
<evidence type="ECO:0000313" key="14">
    <source>
        <dbReference type="EMBL" id="KAK8096724.1"/>
    </source>
</evidence>
<evidence type="ECO:0000256" key="12">
    <source>
        <dbReference type="SAM" id="MobiDB-lite"/>
    </source>
</evidence>
<feature type="transmembrane region" description="Helical" evidence="13">
    <location>
        <begin position="6"/>
        <end position="27"/>
    </location>
</feature>
<evidence type="ECO:0000256" key="11">
    <source>
        <dbReference type="ARBA" id="ARBA00032555"/>
    </source>
</evidence>
<keyword evidence="7 13" id="KW-1133">Transmembrane helix</keyword>
<dbReference type="InterPro" id="IPR008509">
    <property type="entry name" value="MOT2/MFSD5"/>
</dbReference>
<feature type="transmembrane region" description="Helical" evidence="13">
    <location>
        <begin position="154"/>
        <end position="179"/>
    </location>
</feature>
<feature type="transmembrane region" description="Helical" evidence="13">
    <location>
        <begin position="233"/>
        <end position="252"/>
    </location>
</feature>
<comment type="function">
    <text evidence="1">Mediates high-affinity intracellular uptake of the rare oligo-element molybdenum.</text>
</comment>
<feature type="transmembrane region" description="Helical" evidence="13">
    <location>
        <begin position="291"/>
        <end position="312"/>
    </location>
</feature>
<reference evidence="14 15" key="1">
    <citation type="submission" date="2023-01" db="EMBL/GenBank/DDBJ databases">
        <title>Analysis of 21 Apiospora genomes using comparative genomics revels a genus with tremendous synthesis potential of carbohydrate active enzymes and secondary metabolites.</title>
        <authorList>
            <person name="Sorensen T."/>
        </authorList>
    </citation>
    <scope>NUCLEOTIDE SEQUENCE [LARGE SCALE GENOMIC DNA]</scope>
    <source>
        <strain evidence="14 15">CBS 117206</strain>
    </source>
</reference>
<proteinExistence type="predicted"/>
<feature type="transmembrane region" description="Helical" evidence="13">
    <location>
        <begin position="443"/>
        <end position="462"/>
    </location>
</feature>
<evidence type="ECO:0000256" key="2">
    <source>
        <dbReference type="ARBA" id="ARBA00004651"/>
    </source>
</evidence>
<feature type="transmembrane region" description="Helical" evidence="13">
    <location>
        <begin position="409"/>
        <end position="431"/>
    </location>
</feature>
<accession>A0AAW0QAC1</accession>
<dbReference type="EMBL" id="JAQQWP010000010">
    <property type="protein sequence ID" value="KAK8096724.1"/>
    <property type="molecule type" value="Genomic_DNA"/>
</dbReference>
<dbReference type="AlphaFoldDB" id="A0AAW0QAC1"/>
<sequence>MLALDIYWTSLLILVPCVTLVLGRNIVLRTFGLPSSSTAAGTAKEACEGEDRDVGQNEETEARNFRWLFLRVYLLVMGSEWLQGPYLYTLLRDEKSYPDRTVALLYMAVYISAAVSAPLTGYFADRIGRRTACLAYCAIHSLASLSVLSSQFEVILIGRIIAGMGTTLLWSVFESWMVAEYNVRGLGRGENSRRGLPLSTMYGVMTTYNCITAILAGLAAHCVVLALGSKTHLFILALFLDATAALIILRTWTENRGVGNDQLRQLPEHESAEHVDSPEDRLLDSLKNVRVWVLSLVSCCFEGTIFLFMYYWPGALQGAYDYNSRSRNNNNSGAPPDRQLPFGVIFASFMAIMVLGALLFDILMAQYGKRAASSSSGIQNCLPVALLTIALLLGGLSFLWAAFFGHHEISLLCAFLLLEACNGLYVPSMGYQRSQTVSDARRASVYGFMNIPLFVFVALALITTNKDQGE</sequence>
<feature type="transmembrane region" description="Helical" evidence="13">
    <location>
        <begin position="381"/>
        <end position="403"/>
    </location>
</feature>
<dbReference type="Pfam" id="PF05631">
    <property type="entry name" value="MFS_5"/>
    <property type="match status" value="1"/>
</dbReference>
<evidence type="ECO:0000256" key="4">
    <source>
        <dbReference type="ARBA" id="ARBA00022448"/>
    </source>
</evidence>
<keyword evidence="6 13" id="KW-0812">Transmembrane</keyword>
<gene>
    <name evidence="14" type="ORF">PG999_012668</name>
</gene>
<evidence type="ECO:0000256" key="9">
    <source>
        <dbReference type="ARBA" id="ARBA00023136"/>
    </source>
</evidence>
<comment type="subcellular location">
    <subcellularLocation>
        <location evidence="2">Cell membrane</location>
        <topology evidence="2">Multi-pass membrane protein</topology>
    </subcellularLocation>
</comment>
<evidence type="ECO:0000256" key="8">
    <source>
        <dbReference type="ARBA" id="ARBA00023065"/>
    </source>
</evidence>
<evidence type="ECO:0000256" key="5">
    <source>
        <dbReference type="ARBA" id="ARBA00022475"/>
    </source>
</evidence>
<feature type="transmembrane region" description="Helical" evidence="13">
    <location>
        <begin position="200"/>
        <end position="227"/>
    </location>
</feature>